<dbReference type="InterPro" id="IPR007963">
    <property type="entry name" value="Peptidase_M61_catalytic"/>
</dbReference>
<reference evidence="2" key="1">
    <citation type="submission" date="2019-02" db="EMBL/GenBank/DDBJ databases">
        <authorList>
            <person name="Li S.-H."/>
        </authorList>
    </citation>
    <scope>NUCLEOTIDE SEQUENCE</scope>
    <source>
        <strain evidence="2">IMCC8485</strain>
    </source>
</reference>
<feature type="domain" description="Peptidase M61 catalytic" evidence="1">
    <location>
        <begin position="162"/>
        <end position="198"/>
    </location>
</feature>
<name>A0ABT3SV76_9GAMM</name>
<comment type="caution">
    <text evidence="2">The sequence shown here is derived from an EMBL/GenBank/DDBJ whole genome shotgun (WGS) entry which is preliminary data.</text>
</comment>
<dbReference type="EMBL" id="SHNP01000002">
    <property type="protein sequence ID" value="MCX2973546.1"/>
    <property type="molecule type" value="Genomic_DNA"/>
</dbReference>
<dbReference type="Proteomes" id="UP001143307">
    <property type="component" value="Unassembled WGS sequence"/>
</dbReference>
<gene>
    <name evidence="2" type="ORF">EYC87_08110</name>
</gene>
<evidence type="ECO:0000313" key="3">
    <source>
        <dbReference type="Proteomes" id="UP001143307"/>
    </source>
</evidence>
<proteinExistence type="predicted"/>
<protein>
    <recommendedName>
        <fullName evidence="1">Peptidase M61 catalytic domain-containing protein</fullName>
    </recommendedName>
</protein>
<organism evidence="2 3">
    <name type="scientific">Candidatus Seongchinamella marina</name>
    <dbReference type="NCBI Taxonomy" id="2518990"/>
    <lineage>
        <taxon>Bacteria</taxon>
        <taxon>Pseudomonadati</taxon>
        <taxon>Pseudomonadota</taxon>
        <taxon>Gammaproteobacteria</taxon>
        <taxon>Cellvibrionales</taxon>
        <taxon>Halieaceae</taxon>
        <taxon>Seongchinamella</taxon>
    </lineage>
</organism>
<accession>A0ABT3SV76</accession>
<dbReference type="Gene3D" id="1.10.390.10">
    <property type="entry name" value="Neutral Protease Domain 2"/>
    <property type="match status" value="1"/>
</dbReference>
<keyword evidence="3" id="KW-1185">Reference proteome</keyword>
<sequence length="338" mass="38241">MTSSSCLRAWPLWPALKSLPSPVIRSLTLIAALVLTPAFSWTTPAANATVLFDEGKRALEVDISELFPEQSRVQISRWIEHLAHSLTLVYGHWPRERWAIDVEPVSGSIDDPIPWAQVHREKIDRVAFYVLSSVSADTLKHEWTGYHEVAHLLLPYRGWGDTWFSEGLASYYQNLLQARVGVLSEEQMWQKLYDGFARGKADDRFDGQTLLLVNQQMREKGGYMRVYWSGAWYFFAADISLRAQSNGAYSLDNALKQLNSCCAAQSLSVAEIIAHLDASTDQKMFSELYQRVYQSRKMPPYASLFAQLGIEIKNGQVSLVADGANARRRREFLSSTAL</sequence>
<evidence type="ECO:0000313" key="2">
    <source>
        <dbReference type="EMBL" id="MCX2973546.1"/>
    </source>
</evidence>
<dbReference type="InterPro" id="IPR027268">
    <property type="entry name" value="Peptidase_M4/M1_CTD_sf"/>
</dbReference>
<evidence type="ECO:0000259" key="1">
    <source>
        <dbReference type="Pfam" id="PF05299"/>
    </source>
</evidence>
<dbReference type="Pfam" id="PF05299">
    <property type="entry name" value="Peptidase_M61"/>
    <property type="match status" value="1"/>
</dbReference>